<comment type="caution">
    <text evidence="3">The sequence shown here is derived from an EMBL/GenBank/DDBJ whole genome shotgun (WGS) entry which is preliminary data.</text>
</comment>
<reference evidence="3 4" key="1">
    <citation type="submission" date="2022-09" db="EMBL/GenBank/DDBJ databases">
        <title>Enrichment on poylsaccharides allowed isolation of novel metabolic and taxonomic groups of Haloarchaea.</title>
        <authorList>
            <person name="Sorokin D.Y."/>
            <person name="Elcheninov A.G."/>
            <person name="Khizhniak T.V."/>
            <person name="Kolganova T.V."/>
            <person name="Kublanov I.V."/>
        </authorList>
    </citation>
    <scope>NUCLEOTIDE SEQUENCE [LARGE SCALE GENOMIC DNA]</scope>
    <source>
        <strain evidence="3 4">AArc-curdl1</strain>
    </source>
</reference>
<dbReference type="GO" id="GO:0016831">
    <property type="term" value="F:carboxy-lyase activity"/>
    <property type="evidence" value="ECO:0007669"/>
    <property type="project" value="InterPro"/>
</dbReference>
<dbReference type="PANTHER" id="PTHR21240:SF19">
    <property type="entry name" value="CATALYTIC_ HYDROLASE"/>
    <property type="match status" value="1"/>
</dbReference>
<dbReference type="Proteomes" id="UP001321047">
    <property type="component" value="Unassembled WGS sequence"/>
</dbReference>
<evidence type="ECO:0000256" key="1">
    <source>
        <dbReference type="ARBA" id="ARBA00023239"/>
    </source>
</evidence>
<evidence type="ECO:0000313" key="4">
    <source>
        <dbReference type="Proteomes" id="UP001321047"/>
    </source>
</evidence>
<gene>
    <name evidence="3" type="ORF">OB919_14275</name>
</gene>
<dbReference type="EMBL" id="JAOPJZ010000013">
    <property type="protein sequence ID" value="MCU4753129.1"/>
    <property type="molecule type" value="Genomic_DNA"/>
</dbReference>
<protein>
    <submittedName>
        <fullName evidence="3">Amidohydrolase family protein</fullName>
    </submittedName>
</protein>
<evidence type="ECO:0000259" key="2">
    <source>
        <dbReference type="Pfam" id="PF04909"/>
    </source>
</evidence>
<dbReference type="SUPFAM" id="SSF51556">
    <property type="entry name" value="Metallo-dependent hydrolases"/>
    <property type="match status" value="1"/>
</dbReference>
<evidence type="ECO:0000313" key="3">
    <source>
        <dbReference type="EMBL" id="MCU4753129.1"/>
    </source>
</evidence>
<keyword evidence="1" id="KW-0456">Lyase</keyword>
<proteinExistence type="predicted"/>
<sequence>MVESDGKIIDVWCNIFTTEGTRLYYESQAQEVAAQIFGKHDMYAPERGMSADEFVSIMDEHGIDQVFIPALKFGNPDGGMEIDVPHEMVADLVAEHPDRLKGMAGINPREGMTGVARLEEYVEEHGFVAALLEPYGWDRPINHRQYYPFYAKCAELGVPVMMQVGHSAMKMPSKMGKPLLLDDIALDFPELDIIGGHTGWPWSKELEALVWKHDNLYLGATAHAPKYWEDNITQFIRTRGQDKVVFGTDYPVLEYPDTLEQIDGLGLDPAVERKLLYENARDLFGV</sequence>
<dbReference type="AlphaFoldDB" id="A0AAP3E8C4"/>
<dbReference type="InterPro" id="IPR032465">
    <property type="entry name" value="ACMSD"/>
</dbReference>
<keyword evidence="4" id="KW-1185">Reference proteome</keyword>
<dbReference type="InterPro" id="IPR006680">
    <property type="entry name" value="Amidohydro-rel"/>
</dbReference>
<name>A0AAP3E8C4_9EURY</name>
<dbReference type="RefSeq" id="WP_342809454.1">
    <property type="nucleotide sequence ID" value="NZ_JAOPJZ010000013.1"/>
</dbReference>
<accession>A0AAP3E8C4</accession>
<feature type="domain" description="Amidohydrolase-related" evidence="2">
    <location>
        <begin position="86"/>
        <end position="285"/>
    </location>
</feature>
<organism evidence="3 4">
    <name type="scientific">Natronosalvus hydrolyticus</name>
    <dbReference type="NCBI Taxonomy" id="2979988"/>
    <lineage>
        <taxon>Archaea</taxon>
        <taxon>Methanobacteriati</taxon>
        <taxon>Methanobacteriota</taxon>
        <taxon>Stenosarchaea group</taxon>
        <taxon>Halobacteria</taxon>
        <taxon>Halobacteriales</taxon>
        <taxon>Natrialbaceae</taxon>
        <taxon>Natronosalvus</taxon>
    </lineage>
</organism>
<dbReference type="GO" id="GO:0016787">
    <property type="term" value="F:hydrolase activity"/>
    <property type="evidence" value="ECO:0007669"/>
    <property type="project" value="InterPro"/>
</dbReference>
<dbReference type="Pfam" id="PF04909">
    <property type="entry name" value="Amidohydro_2"/>
    <property type="match status" value="1"/>
</dbReference>
<dbReference type="PANTHER" id="PTHR21240">
    <property type="entry name" value="2-AMINO-3-CARBOXYLMUCONATE-6-SEMIALDEHYDE DECARBOXYLASE"/>
    <property type="match status" value="1"/>
</dbReference>
<dbReference type="InterPro" id="IPR032466">
    <property type="entry name" value="Metal_Hydrolase"/>
</dbReference>
<dbReference type="Gene3D" id="3.20.20.140">
    <property type="entry name" value="Metal-dependent hydrolases"/>
    <property type="match status" value="1"/>
</dbReference>